<organism evidence="9 10">
    <name type="scientific">Purpureocillium lilacinum</name>
    <name type="common">Paecilomyces lilacinus</name>
    <dbReference type="NCBI Taxonomy" id="33203"/>
    <lineage>
        <taxon>Eukaryota</taxon>
        <taxon>Fungi</taxon>
        <taxon>Dikarya</taxon>
        <taxon>Ascomycota</taxon>
        <taxon>Pezizomycotina</taxon>
        <taxon>Sordariomycetes</taxon>
        <taxon>Hypocreomycetidae</taxon>
        <taxon>Hypocreales</taxon>
        <taxon>Ophiocordycipitaceae</taxon>
        <taxon>Purpureocillium</taxon>
    </lineage>
</organism>
<dbReference type="InterPro" id="IPR000620">
    <property type="entry name" value="EamA_dom"/>
</dbReference>
<dbReference type="GO" id="GO:0000329">
    <property type="term" value="C:fungal-type vacuole membrane"/>
    <property type="evidence" value="ECO:0007669"/>
    <property type="project" value="TreeGrafter"/>
</dbReference>
<sequence length="529" mass="57884">MAHKPETLRPAEQAAGVRHYTGLPLHSTDFIYVGTFTLLDGGFGQIQDAADTANVPRPLRRPFTVPIDARPVMASPGSRRLSEATAAEVEGLSLAPERRRLSADAADLAASTGSSMLVRVPTVEKGGFRARIGLAGIARRTLGICLLLLTVFLWTLSNFLASFIFSDHTYDKPFFLVYVNTSIFAVSLIPMFTKYMLHNGVRGLRHDVVQMWHSYRNKTSHTKLPSDDVDDDTTGERLLVDDEGSLEPALQQDEKLGFQETAVLSLEFCMLWFLANYFASACLEYTSVASVTILTSTSSVWTLIFCALFRVESFTIRKLIGVMASLVGIVLISTVDLTGGSDENRGSFPHKTPGQIAIGDSMAFLSAVIYGMYVTVMKRRVGNEDKVDMQLFFGLVGVFNLVFLWPLFFILHWTGLEPFEMPPTGQVWVIIIVNSLSSFISDISWAFAMLLTTPLVVTVGLSLTIPLSLVGEMIQYGQYSSFVYWIGAAVVFVSFVFVNKESHEDGEDKGAAGAGAGAGEARRASVTAV</sequence>
<evidence type="ECO:0000259" key="8">
    <source>
        <dbReference type="Pfam" id="PF13127"/>
    </source>
</evidence>
<feature type="transmembrane region" description="Helical" evidence="6">
    <location>
        <begin position="141"/>
        <end position="165"/>
    </location>
</feature>
<dbReference type="InterPro" id="IPR037185">
    <property type="entry name" value="EmrE-like"/>
</dbReference>
<feature type="transmembrane region" description="Helical" evidence="6">
    <location>
        <begin position="355"/>
        <end position="377"/>
    </location>
</feature>
<dbReference type="EMBL" id="LSBH01000006">
    <property type="protein sequence ID" value="OAQ77241.1"/>
    <property type="molecule type" value="Genomic_DNA"/>
</dbReference>
<evidence type="ECO:0000256" key="6">
    <source>
        <dbReference type="SAM" id="Phobius"/>
    </source>
</evidence>
<evidence type="ECO:0000313" key="10">
    <source>
        <dbReference type="Proteomes" id="UP000078240"/>
    </source>
</evidence>
<dbReference type="Proteomes" id="UP000078240">
    <property type="component" value="Unassembled WGS sequence"/>
</dbReference>
<keyword evidence="2 6" id="KW-0812">Transmembrane</keyword>
<feature type="transmembrane region" description="Helical" evidence="6">
    <location>
        <begin position="389"/>
        <end position="413"/>
    </location>
</feature>
<evidence type="ECO:0000259" key="7">
    <source>
        <dbReference type="Pfam" id="PF00892"/>
    </source>
</evidence>
<feature type="region of interest" description="Disordered" evidence="5">
    <location>
        <begin position="504"/>
        <end position="529"/>
    </location>
</feature>
<accession>A0A179GIP6</accession>
<feature type="transmembrane region" description="Helical" evidence="6">
    <location>
        <begin position="261"/>
        <end position="279"/>
    </location>
</feature>
<dbReference type="SUPFAM" id="SSF103481">
    <property type="entry name" value="Multidrug resistance efflux transporter EmrE"/>
    <property type="match status" value="2"/>
</dbReference>
<evidence type="ECO:0000256" key="5">
    <source>
        <dbReference type="SAM" id="MobiDB-lite"/>
    </source>
</evidence>
<evidence type="ECO:0000256" key="4">
    <source>
        <dbReference type="ARBA" id="ARBA00023136"/>
    </source>
</evidence>
<dbReference type="InterPro" id="IPR025016">
    <property type="entry name" value="DUF3955"/>
</dbReference>
<feature type="transmembrane region" description="Helical" evidence="6">
    <location>
        <begin position="425"/>
        <end position="448"/>
    </location>
</feature>
<evidence type="ECO:0000256" key="2">
    <source>
        <dbReference type="ARBA" id="ARBA00022692"/>
    </source>
</evidence>
<feature type="transmembrane region" description="Helical" evidence="6">
    <location>
        <begin position="177"/>
        <end position="197"/>
    </location>
</feature>
<evidence type="ECO:0000256" key="1">
    <source>
        <dbReference type="ARBA" id="ARBA00004141"/>
    </source>
</evidence>
<feature type="domain" description="DUF3955" evidence="8">
    <location>
        <begin position="141"/>
        <end position="193"/>
    </location>
</feature>
<dbReference type="AlphaFoldDB" id="A0A179GIP6"/>
<feature type="domain" description="EamA" evidence="7">
    <location>
        <begin position="273"/>
        <end position="334"/>
    </location>
</feature>
<dbReference type="PANTHER" id="PTHR23051:SF0">
    <property type="entry name" value="SOLUTE CARRIER FAMILY 35 MEMBER F5"/>
    <property type="match status" value="1"/>
</dbReference>
<dbReference type="Pfam" id="PF00892">
    <property type="entry name" value="EamA"/>
    <property type="match status" value="1"/>
</dbReference>
<feature type="transmembrane region" description="Helical" evidence="6">
    <location>
        <begin position="455"/>
        <end position="476"/>
    </location>
</feature>
<keyword evidence="3 6" id="KW-1133">Transmembrane helix</keyword>
<feature type="transmembrane region" description="Helical" evidence="6">
    <location>
        <begin position="482"/>
        <end position="499"/>
    </location>
</feature>
<feature type="transmembrane region" description="Helical" evidence="6">
    <location>
        <begin position="316"/>
        <end position="335"/>
    </location>
</feature>
<evidence type="ECO:0000256" key="3">
    <source>
        <dbReference type="ARBA" id="ARBA00022989"/>
    </source>
</evidence>
<feature type="transmembrane region" description="Helical" evidence="6">
    <location>
        <begin position="285"/>
        <end position="309"/>
    </location>
</feature>
<protein>
    <submittedName>
        <fullName evidence="9">Thiamine-repressible mitochondrial transport protein THI74</fullName>
    </submittedName>
</protein>
<proteinExistence type="predicted"/>
<keyword evidence="4 6" id="KW-0472">Membrane</keyword>
<name>A0A179GIP6_PURLI</name>
<gene>
    <name evidence="9" type="ORF">VFPBJ_07713</name>
</gene>
<dbReference type="Pfam" id="PF13127">
    <property type="entry name" value="DUF3955"/>
    <property type="match status" value="1"/>
</dbReference>
<evidence type="ECO:0000313" key="9">
    <source>
        <dbReference type="EMBL" id="OAQ77241.1"/>
    </source>
</evidence>
<comment type="caution">
    <text evidence="9">The sequence shown here is derived from an EMBL/GenBank/DDBJ whole genome shotgun (WGS) entry which is preliminary data.</text>
</comment>
<dbReference type="PANTHER" id="PTHR23051">
    <property type="entry name" value="SOLUTE CARRIER FAMILY 35, MEMBER F5"/>
    <property type="match status" value="1"/>
</dbReference>
<comment type="subcellular location">
    <subcellularLocation>
        <location evidence="1">Membrane</location>
        <topology evidence="1">Multi-pass membrane protein</topology>
    </subcellularLocation>
</comment>
<reference evidence="9 10" key="1">
    <citation type="submission" date="2016-01" db="EMBL/GenBank/DDBJ databases">
        <title>Biosynthesis of antibiotic leucinostatins and their inhibition on Phytophthora in bio-control Purpureocillium lilacinum.</title>
        <authorList>
            <person name="Wang G."/>
            <person name="Liu Z."/>
            <person name="Lin R."/>
            <person name="Li E."/>
            <person name="Mao Z."/>
            <person name="Ling J."/>
            <person name="Yin W."/>
            <person name="Xie B."/>
        </authorList>
    </citation>
    <scope>NUCLEOTIDE SEQUENCE [LARGE SCALE GENOMIC DNA]</scope>
    <source>
        <strain evidence="9">PLBJ-1</strain>
    </source>
</reference>